<dbReference type="AlphaFoldDB" id="A0A0V0IJ72"/>
<sequence>MLPLMNPRKVSVELSRNENNEHVKLPVELTKERDQETQVDKSKDADLEELVVNEPCTIANGSDKRQIRKPERLIEQANLIAYALVAAKEEIKDLEPSSYVEATS</sequence>
<protein>
    <submittedName>
        <fullName evidence="1">Putative ovule protein</fullName>
    </submittedName>
</protein>
<evidence type="ECO:0000313" key="1">
    <source>
        <dbReference type="EMBL" id="JAP32529.1"/>
    </source>
</evidence>
<reference evidence="1" key="1">
    <citation type="submission" date="2015-12" db="EMBL/GenBank/DDBJ databases">
        <title>Gene expression during late stages of embryo sac development: a critical building block for successful pollen-pistil interactions.</title>
        <authorList>
            <person name="Liu Y."/>
            <person name="Joly V."/>
            <person name="Sabar M."/>
            <person name="Matton D.P."/>
        </authorList>
    </citation>
    <scope>NUCLEOTIDE SEQUENCE</scope>
</reference>
<organism evidence="1">
    <name type="scientific">Solanum chacoense</name>
    <name type="common">Chaco potato</name>
    <dbReference type="NCBI Taxonomy" id="4108"/>
    <lineage>
        <taxon>Eukaryota</taxon>
        <taxon>Viridiplantae</taxon>
        <taxon>Streptophyta</taxon>
        <taxon>Embryophyta</taxon>
        <taxon>Tracheophyta</taxon>
        <taxon>Spermatophyta</taxon>
        <taxon>Magnoliopsida</taxon>
        <taxon>eudicotyledons</taxon>
        <taxon>Gunneridae</taxon>
        <taxon>Pentapetalae</taxon>
        <taxon>asterids</taxon>
        <taxon>lamiids</taxon>
        <taxon>Solanales</taxon>
        <taxon>Solanaceae</taxon>
        <taxon>Solanoideae</taxon>
        <taxon>Solaneae</taxon>
        <taxon>Solanum</taxon>
    </lineage>
</organism>
<name>A0A0V0IJ72_SOLCH</name>
<proteinExistence type="predicted"/>
<accession>A0A0V0IJ72</accession>
<dbReference type="EMBL" id="GEDG01005938">
    <property type="protein sequence ID" value="JAP32529.1"/>
    <property type="molecule type" value="Transcribed_RNA"/>
</dbReference>